<evidence type="ECO:0000313" key="4">
    <source>
        <dbReference type="Proteomes" id="UP001597079"/>
    </source>
</evidence>
<dbReference type="Proteomes" id="UP001597079">
    <property type="component" value="Unassembled WGS sequence"/>
</dbReference>
<dbReference type="RefSeq" id="WP_377942738.1">
    <property type="nucleotide sequence ID" value="NZ_JBHUCX010000023.1"/>
</dbReference>
<dbReference type="Pfam" id="PF22128">
    <property type="entry name" value="Alp7A_like_C"/>
    <property type="match status" value="1"/>
</dbReference>
<dbReference type="Pfam" id="PF17989">
    <property type="entry name" value="ALP_N"/>
    <property type="match status" value="1"/>
</dbReference>
<organism evidence="3 4">
    <name type="scientific">Alicyclobacillus fodiniaquatilis</name>
    <dbReference type="NCBI Taxonomy" id="1661150"/>
    <lineage>
        <taxon>Bacteria</taxon>
        <taxon>Bacillati</taxon>
        <taxon>Bacillota</taxon>
        <taxon>Bacilli</taxon>
        <taxon>Bacillales</taxon>
        <taxon>Alicyclobacillaceae</taxon>
        <taxon>Alicyclobacillus</taxon>
    </lineage>
</organism>
<dbReference type="InterPro" id="IPR043129">
    <property type="entry name" value="ATPase_NBD"/>
</dbReference>
<accession>A0ABW4JEP8</accession>
<evidence type="ECO:0000313" key="3">
    <source>
        <dbReference type="EMBL" id="MFD1674864.1"/>
    </source>
</evidence>
<dbReference type="Gene3D" id="3.30.420.40">
    <property type="match status" value="2"/>
</dbReference>
<sequence>MSTKARKAAVDIGNDAVKSYFGELTSDQGLYIPNIIAEEAEDRKTIQIEKNLLDGIHVQIVSGALSEGKGIYVVGNLATRYENSDELTPDNKKSENDQSLILLLTTLAIDAARHIKESKGIVEASYNLSTGLPLGESKLGKRPEFRDKLINAQHEVKFLQTPEIGGKTVRIRFEDVLVNTEGAAALFDIITSDDGSVRNEELAEQTGLITDIGGLSTDSAIIMPGMDIDNNNSVGIREGVSPYLDAIIDRVQRELDYSFRNRQELVEVLTDERVDRRNHVFINGNRTSIQTIVDEELIRLAREEYKHIRNLWTKVSSIQYAFLIGGGSLLLKPYIEELNKKQKGYPLRFVDSRDSVWMIARAYFKLLNFHMSQQGSSQEVAATE</sequence>
<proteinExistence type="predicted"/>
<feature type="domain" description="Alp7A-like C-terminal" evidence="2">
    <location>
        <begin position="208"/>
        <end position="345"/>
    </location>
</feature>
<reference evidence="4" key="1">
    <citation type="journal article" date="2019" name="Int. J. Syst. Evol. Microbiol.">
        <title>The Global Catalogue of Microorganisms (GCM) 10K type strain sequencing project: providing services to taxonomists for standard genome sequencing and annotation.</title>
        <authorList>
            <consortium name="The Broad Institute Genomics Platform"/>
            <consortium name="The Broad Institute Genome Sequencing Center for Infectious Disease"/>
            <person name="Wu L."/>
            <person name="Ma J."/>
        </authorList>
    </citation>
    <scope>NUCLEOTIDE SEQUENCE [LARGE SCALE GENOMIC DNA]</scope>
    <source>
        <strain evidence="4">CGMCC 1.12286</strain>
    </source>
</reference>
<comment type="caution">
    <text evidence="3">The sequence shown here is derived from an EMBL/GenBank/DDBJ whole genome shotgun (WGS) entry which is preliminary data.</text>
</comment>
<gene>
    <name evidence="3" type="ORF">ACFSB2_09150</name>
</gene>
<dbReference type="CDD" id="cd24023">
    <property type="entry name" value="ASKHA_NBD_ParM_Alp7A-like"/>
    <property type="match status" value="1"/>
</dbReference>
<dbReference type="InterPro" id="IPR054368">
    <property type="entry name" value="Alp7A-like_C"/>
</dbReference>
<name>A0ABW4JEP8_9BACL</name>
<feature type="domain" description="Actin-like protein N-terminal" evidence="1">
    <location>
        <begin position="9"/>
        <end position="182"/>
    </location>
</feature>
<dbReference type="SUPFAM" id="SSF53067">
    <property type="entry name" value="Actin-like ATPase domain"/>
    <property type="match status" value="2"/>
</dbReference>
<dbReference type="InterPro" id="IPR040607">
    <property type="entry name" value="ALP_N"/>
</dbReference>
<keyword evidence="4" id="KW-1185">Reference proteome</keyword>
<protein>
    <recommendedName>
        <fullName evidence="5">Plasmid segregation protein ParM</fullName>
    </recommendedName>
</protein>
<evidence type="ECO:0000259" key="1">
    <source>
        <dbReference type="Pfam" id="PF17989"/>
    </source>
</evidence>
<evidence type="ECO:0000259" key="2">
    <source>
        <dbReference type="Pfam" id="PF22128"/>
    </source>
</evidence>
<dbReference type="EMBL" id="JBHUCX010000023">
    <property type="protein sequence ID" value="MFD1674864.1"/>
    <property type="molecule type" value="Genomic_DNA"/>
</dbReference>
<evidence type="ECO:0008006" key="5">
    <source>
        <dbReference type="Google" id="ProtNLM"/>
    </source>
</evidence>